<dbReference type="AlphaFoldDB" id="A0A1Z5R2Q5"/>
<dbReference type="Proteomes" id="UP000000768">
    <property type="component" value="Chromosome 9"/>
</dbReference>
<dbReference type="EMBL" id="CM000768">
    <property type="protein sequence ID" value="OQU78053.1"/>
    <property type="molecule type" value="Genomic_DNA"/>
</dbReference>
<accession>A0A1Z5R2Q5</accession>
<keyword evidence="2" id="KW-1185">Reference proteome</keyword>
<reference evidence="1 2" key="1">
    <citation type="journal article" date="2009" name="Nature">
        <title>The Sorghum bicolor genome and the diversification of grasses.</title>
        <authorList>
            <person name="Paterson A.H."/>
            <person name="Bowers J.E."/>
            <person name="Bruggmann R."/>
            <person name="Dubchak I."/>
            <person name="Grimwood J."/>
            <person name="Gundlach H."/>
            <person name="Haberer G."/>
            <person name="Hellsten U."/>
            <person name="Mitros T."/>
            <person name="Poliakov A."/>
            <person name="Schmutz J."/>
            <person name="Spannagl M."/>
            <person name="Tang H."/>
            <person name="Wang X."/>
            <person name="Wicker T."/>
            <person name="Bharti A.K."/>
            <person name="Chapman J."/>
            <person name="Feltus F.A."/>
            <person name="Gowik U."/>
            <person name="Grigoriev I.V."/>
            <person name="Lyons E."/>
            <person name="Maher C.A."/>
            <person name="Martis M."/>
            <person name="Narechania A."/>
            <person name="Otillar R.P."/>
            <person name="Penning B.W."/>
            <person name="Salamov A.A."/>
            <person name="Wang Y."/>
            <person name="Zhang L."/>
            <person name="Carpita N.C."/>
            <person name="Freeling M."/>
            <person name="Gingle A.R."/>
            <person name="Hash C.T."/>
            <person name="Keller B."/>
            <person name="Klein P."/>
            <person name="Kresovich S."/>
            <person name="McCann M.C."/>
            <person name="Ming R."/>
            <person name="Peterson D.G."/>
            <person name="Mehboob-ur-Rahman"/>
            <person name="Ware D."/>
            <person name="Westhoff P."/>
            <person name="Mayer K.F."/>
            <person name="Messing J."/>
            <person name="Rokhsar D.S."/>
        </authorList>
    </citation>
    <scope>NUCLEOTIDE SEQUENCE [LARGE SCALE GENOMIC DNA]</scope>
    <source>
        <strain evidence="2">cv. BTx623</strain>
    </source>
</reference>
<proteinExistence type="predicted"/>
<organism evidence="1 2">
    <name type="scientific">Sorghum bicolor</name>
    <name type="common">Sorghum</name>
    <name type="synonym">Sorghum vulgare</name>
    <dbReference type="NCBI Taxonomy" id="4558"/>
    <lineage>
        <taxon>Eukaryota</taxon>
        <taxon>Viridiplantae</taxon>
        <taxon>Streptophyta</taxon>
        <taxon>Embryophyta</taxon>
        <taxon>Tracheophyta</taxon>
        <taxon>Spermatophyta</taxon>
        <taxon>Magnoliopsida</taxon>
        <taxon>Liliopsida</taxon>
        <taxon>Poales</taxon>
        <taxon>Poaceae</taxon>
        <taxon>PACMAD clade</taxon>
        <taxon>Panicoideae</taxon>
        <taxon>Andropogonodae</taxon>
        <taxon>Andropogoneae</taxon>
        <taxon>Sorghinae</taxon>
        <taxon>Sorghum</taxon>
    </lineage>
</organism>
<dbReference type="InParanoid" id="A0A1Z5R2Q5"/>
<evidence type="ECO:0000313" key="1">
    <source>
        <dbReference type="EMBL" id="OQU78053.1"/>
    </source>
</evidence>
<evidence type="ECO:0000313" key="2">
    <source>
        <dbReference type="Proteomes" id="UP000000768"/>
    </source>
</evidence>
<dbReference type="Gramene" id="OQU78053">
    <property type="protein sequence ID" value="OQU78053"/>
    <property type="gene ID" value="SORBI_3009G145750"/>
</dbReference>
<name>A0A1Z5R2Q5_SORBI</name>
<protein>
    <submittedName>
        <fullName evidence="1">Uncharacterized protein</fullName>
    </submittedName>
</protein>
<reference evidence="2" key="2">
    <citation type="journal article" date="2018" name="Plant J.">
        <title>The Sorghum bicolor reference genome: improved assembly, gene annotations, a transcriptome atlas, and signatures of genome organization.</title>
        <authorList>
            <person name="McCormick R.F."/>
            <person name="Truong S.K."/>
            <person name="Sreedasyam A."/>
            <person name="Jenkins J."/>
            <person name="Shu S."/>
            <person name="Sims D."/>
            <person name="Kennedy M."/>
            <person name="Amirebrahimi M."/>
            <person name="Weers B.D."/>
            <person name="McKinley B."/>
            <person name="Mattison A."/>
            <person name="Morishige D.T."/>
            <person name="Grimwood J."/>
            <person name="Schmutz J."/>
            <person name="Mullet J.E."/>
        </authorList>
    </citation>
    <scope>NUCLEOTIDE SEQUENCE [LARGE SCALE GENOMIC DNA]</scope>
    <source>
        <strain evidence="2">cv. BTx623</strain>
    </source>
</reference>
<gene>
    <name evidence="1" type="ORF">SORBI_3009G145750</name>
</gene>
<sequence>MRLGGGYPLKAVSKCLKILTDMHHEMEVRLGLSKGPICASFN</sequence>